<sequence length="103" mass="11520">MISRLNLAAMADGRPTWSNLPALVRFADLKNPETAEFLDPQHLESVFNEGVVLKRFEISEATDAETTGAIKQILPWLDQLKSRSLGDGDAARLHAFDFKWPPN</sequence>
<evidence type="ECO:0000313" key="1">
    <source>
        <dbReference type="EMBL" id="ESQ93375.1"/>
    </source>
</evidence>
<dbReference type="Proteomes" id="UP000017837">
    <property type="component" value="Unassembled WGS sequence"/>
</dbReference>
<organism evidence="1 2">
    <name type="scientific">Asticcacaulis benevestitus DSM 16100 = ATCC BAA-896</name>
    <dbReference type="NCBI Taxonomy" id="1121022"/>
    <lineage>
        <taxon>Bacteria</taxon>
        <taxon>Pseudomonadati</taxon>
        <taxon>Pseudomonadota</taxon>
        <taxon>Alphaproteobacteria</taxon>
        <taxon>Caulobacterales</taxon>
        <taxon>Caulobacteraceae</taxon>
        <taxon>Asticcacaulis</taxon>
    </lineage>
</organism>
<accession>V4Q6A8</accession>
<keyword evidence="2" id="KW-1185">Reference proteome</keyword>
<dbReference type="PATRIC" id="fig|1121022.4.peg.1113"/>
<proteinExistence type="predicted"/>
<comment type="caution">
    <text evidence="1">The sequence shown here is derived from an EMBL/GenBank/DDBJ whole genome shotgun (WGS) entry which is preliminary data.</text>
</comment>
<dbReference type="AlphaFoldDB" id="V4Q6A8"/>
<protein>
    <submittedName>
        <fullName evidence="1">Uncharacterized protein</fullName>
    </submittedName>
</protein>
<dbReference type="EMBL" id="AWGB01000008">
    <property type="protein sequence ID" value="ESQ93375.1"/>
    <property type="molecule type" value="Genomic_DNA"/>
</dbReference>
<evidence type="ECO:0000313" key="2">
    <source>
        <dbReference type="Proteomes" id="UP000017837"/>
    </source>
</evidence>
<name>V4Q6A8_9CAUL</name>
<gene>
    <name evidence="1" type="ORF">ABENE_05600</name>
</gene>
<reference evidence="1 2" key="1">
    <citation type="journal article" date="2014" name="Nature">
        <title>Sequential evolution of bacterial morphology by co-option of a developmental regulator.</title>
        <authorList>
            <person name="Jiang C."/>
            <person name="Brown P.J."/>
            <person name="Ducret A."/>
            <person name="Brun Y.V."/>
        </authorList>
    </citation>
    <scope>NUCLEOTIDE SEQUENCE [LARGE SCALE GENOMIC DNA]</scope>
    <source>
        <strain evidence="1 2">DSM 16100</strain>
    </source>
</reference>